<evidence type="ECO:0000256" key="7">
    <source>
        <dbReference type="ARBA" id="ARBA00023295"/>
    </source>
</evidence>
<evidence type="ECO:0000313" key="10">
    <source>
        <dbReference type="Proteomes" id="UP000014227"/>
    </source>
</evidence>
<dbReference type="Gene3D" id="2.60.40.1180">
    <property type="entry name" value="Golgi alpha-mannosidase II"/>
    <property type="match status" value="1"/>
</dbReference>
<dbReference type="STRING" id="454171.CP488_01942"/>
<dbReference type="InterPro" id="IPR013780">
    <property type="entry name" value="Glyco_hydro_b"/>
</dbReference>
<dbReference type="Gene3D" id="3.20.20.80">
    <property type="entry name" value="Glycosidases"/>
    <property type="match status" value="1"/>
</dbReference>
<dbReference type="SMR" id="S0EZ42"/>
<dbReference type="HOGENOM" id="CLU_017810_0_0_0"/>
<dbReference type="GO" id="GO:0046556">
    <property type="term" value="F:alpha-L-arabinofuranosidase activity"/>
    <property type="evidence" value="ECO:0007669"/>
    <property type="project" value="UniProtKB-EC"/>
</dbReference>
<dbReference type="eggNOG" id="COG3534">
    <property type="taxonomic scope" value="Bacteria"/>
</dbReference>
<dbReference type="InterPro" id="IPR017853">
    <property type="entry name" value="GH"/>
</dbReference>
<keyword evidence="7 9" id="KW-0326">Glycosidase</keyword>
<protein>
    <recommendedName>
        <fullName evidence="4">non-reducing end alpha-L-arabinofuranosidase</fullName>
        <ecNumber evidence="4">3.2.1.55</ecNumber>
    </recommendedName>
</protein>
<dbReference type="SMART" id="SM00813">
    <property type="entry name" value="Alpha-L-AF_C"/>
    <property type="match status" value="1"/>
</dbReference>
<evidence type="ECO:0000259" key="8">
    <source>
        <dbReference type="SMART" id="SM00813"/>
    </source>
</evidence>
<dbReference type="RefSeq" id="WP_016483479.1">
    <property type="nucleotide sequence ID" value="NC_021487.1"/>
</dbReference>
<comment type="similarity">
    <text evidence="2">Belongs to the glycosyl hydrolase 51 family.</text>
</comment>
<dbReference type="Pfam" id="PF22848">
    <property type="entry name" value="ASD1_dom"/>
    <property type="match status" value="1"/>
</dbReference>
<dbReference type="GO" id="GO:0046373">
    <property type="term" value="P:L-arabinose metabolic process"/>
    <property type="evidence" value="ECO:0007669"/>
    <property type="project" value="InterPro"/>
</dbReference>
<dbReference type="InterPro" id="IPR010720">
    <property type="entry name" value="Alpha-L-AF_C"/>
</dbReference>
<reference evidence="10" key="1">
    <citation type="submission" date="2013-03" db="EMBL/GenBank/DDBJ databases">
        <title>Genome sequence of Chthonomonas calidirosea, the first sequenced genome from the Armatimonadetes phylum (formally candidate division OP10).</title>
        <authorList>
            <person name="Lee K.C.Y."/>
            <person name="Morgan X.C."/>
            <person name="Dunfield P.F."/>
            <person name="Tamas I."/>
            <person name="Houghton K.M."/>
            <person name="Vyssotski M."/>
            <person name="Ryan J.L.J."/>
            <person name="Lagutin K."/>
            <person name="McDonald I.R."/>
            <person name="Stott M.B."/>
        </authorList>
    </citation>
    <scope>NUCLEOTIDE SEQUENCE [LARGE SCALE GENOMIC DNA]</scope>
    <source>
        <strain evidence="10">DSM 23976 / ICMP 18418 / T49</strain>
    </source>
</reference>
<feature type="domain" description="Alpha-L-arabinofuranosidase C-terminal" evidence="8">
    <location>
        <begin position="493"/>
        <end position="687"/>
    </location>
</feature>
<dbReference type="EMBL" id="HF951689">
    <property type="protein sequence ID" value="CCW35958.1"/>
    <property type="molecule type" value="Genomic_DNA"/>
</dbReference>
<dbReference type="PANTHER" id="PTHR43576">
    <property type="entry name" value="ALPHA-L-ARABINOFURANOSIDASE C-RELATED"/>
    <property type="match status" value="1"/>
</dbReference>
<keyword evidence="6" id="KW-0119">Carbohydrate metabolism</keyword>
<accession>S0EZ42</accession>
<dbReference type="Proteomes" id="UP000014227">
    <property type="component" value="Chromosome I"/>
</dbReference>
<evidence type="ECO:0000256" key="1">
    <source>
        <dbReference type="ARBA" id="ARBA00001462"/>
    </source>
</evidence>
<dbReference type="PATRIC" id="fig|1303518.3.peg.2230"/>
<sequence length="695" mass="76405">MPVPHHRPSLYLYTRTTDATTTITVNATEPYGTPISPDIFGNFLEDLGHAIERGILADAILNPSLEPESPSNTAPPFWTLQGDATWVEGGYYSPHAVQLASAANALKADTGVPTKSSQDSSGQGTSSLNEGRLEQIVFLPVTRDPRYRFEALCRSLGAEGTIELRIEGTEAREGQVFAKHPISVHGSTWQKITFTFSVQEATPQKGEAYRFVLAHTSGDPVIVDRISLMPTDNIAGLDPEVVARAREWHIPILRYPGGNFSSGYHWEDGIGHLDRRPSSRNPAWGGIQSNRFGTDEFLHFCHLLHIQPQITVNAGDGTPENAAAWVAYCNGAPDSSVYARMRAENGHPAPYGVKIWEVGNELYGGWQIGHTDAQGNAQRFVRFRDAMLQADPTIKLIATGKGDEFTPEGLSRDAAWNEALLRRSLEEGNRPPDYLSIHPLLPLPEAAGAPDYDDQYQSAMAFPTFLDRVMFPGLVHLIQQVEGPQPHTRLAVTEWGIIVGGPNWRSVPNHSTFSGAIFNALMLNAMMRHSDLISIANMTGFMHGGCIEKVRGVVYVDPQYYTQQLYAAAKPYYPVAIHIEGPGQDVPARGRLQAVTDVPDVDAFAALTKDRNTLTLFLVNRLIEGERQVRIELSGFDARSASATILTADSPMADNDWTHPDRIKPQPYSLPKDLLTGTVSLHLPAHTLLVLTLHR</sequence>
<dbReference type="OrthoDB" id="9758333at2"/>
<gene>
    <name evidence="9" type="ORF">CCALI_02151</name>
</gene>
<dbReference type="Gene3D" id="2.60.120.260">
    <property type="entry name" value="Galactose-binding domain-like"/>
    <property type="match status" value="1"/>
</dbReference>
<evidence type="ECO:0000256" key="3">
    <source>
        <dbReference type="ARBA" id="ARBA00011165"/>
    </source>
</evidence>
<proteinExistence type="inferred from homology"/>
<dbReference type="SUPFAM" id="SSF51011">
    <property type="entry name" value="Glycosyl hydrolase domain"/>
    <property type="match status" value="1"/>
</dbReference>
<dbReference type="KEGG" id="ccz:CCALI_02151"/>
<dbReference type="PANTHER" id="PTHR43576:SF2">
    <property type="entry name" value="INTRACELLULAR EXO-ALPHA-L-ARABINOFURANOSIDASE 2"/>
    <property type="match status" value="1"/>
</dbReference>
<comment type="catalytic activity">
    <reaction evidence="1">
        <text>Hydrolysis of terminal non-reducing alpha-L-arabinofuranoside residues in alpha-L-arabinosides.</text>
        <dbReference type="EC" id="3.2.1.55"/>
    </reaction>
</comment>
<dbReference type="InterPro" id="IPR055235">
    <property type="entry name" value="ASD1_cat"/>
</dbReference>
<dbReference type="GO" id="GO:0000272">
    <property type="term" value="P:polysaccharide catabolic process"/>
    <property type="evidence" value="ECO:0007669"/>
    <property type="project" value="TreeGrafter"/>
</dbReference>
<dbReference type="EC" id="3.2.1.55" evidence="4"/>
<evidence type="ECO:0000256" key="4">
    <source>
        <dbReference type="ARBA" id="ARBA00012670"/>
    </source>
</evidence>
<evidence type="ECO:0000313" key="9">
    <source>
        <dbReference type="EMBL" id="CCW35958.1"/>
    </source>
</evidence>
<organism evidence="9 10">
    <name type="scientific">Chthonomonas calidirosea (strain DSM 23976 / ICMP 18418 / T49)</name>
    <dbReference type="NCBI Taxonomy" id="1303518"/>
    <lineage>
        <taxon>Bacteria</taxon>
        <taxon>Bacillati</taxon>
        <taxon>Armatimonadota</taxon>
        <taxon>Chthonomonadia</taxon>
        <taxon>Chthonomonadales</taxon>
        <taxon>Chthonomonadaceae</taxon>
        <taxon>Chthonomonas</taxon>
    </lineage>
</organism>
<dbReference type="AlphaFoldDB" id="S0EZ42"/>
<name>S0EZ42_CHTCT</name>
<comment type="subunit">
    <text evidence="3">Homohexamer; trimer of dimers.</text>
</comment>
<dbReference type="SUPFAM" id="SSF51445">
    <property type="entry name" value="(Trans)glycosidases"/>
    <property type="match status" value="1"/>
</dbReference>
<dbReference type="InParanoid" id="S0EZ42"/>
<dbReference type="Pfam" id="PF06964">
    <property type="entry name" value="Alpha-L-AF_C"/>
    <property type="match status" value="1"/>
</dbReference>
<keyword evidence="5 9" id="KW-0378">Hydrolase</keyword>
<evidence type="ECO:0000256" key="5">
    <source>
        <dbReference type="ARBA" id="ARBA00022801"/>
    </source>
</evidence>
<keyword evidence="10" id="KW-1185">Reference proteome</keyword>
<evidence type="ECO:0000256" key="6">
    <source>
        <dbReference type="ARBA" id="ARBA00023277"/>
    </source>
</evidence>
<evidence type="ECO:0000256" key="2">
    <source>
        <dbReference type="ARBA" id="ARBA00007186"/>
    </source>
</evidence>